<dbReference type="Proteomes" id="UP000242515">
    <property type="component" value="Unassembled WGS sequence"/>
</dbReference>
<dbReference type="SUPFAM" id="SSF52540">
    <property type="entry name" value="P-loop containing nucleoside triphosphate hydrolases"/>
    <property type="match status" value="1"/>
</dbReference>
<dbReference type="InterPro" id="IPR003439">
    <property type="entry name" value="ABC_transporter-like_ATP-bd"/>
</dbReference>
<protein>
    <submittedName>
        <fullName evidence="6">Putative hydroxymethylpyrimidine transport system ATP-binding protein</fullName>
    </submittedName>
</protein>
<evidence type="ECO:0000313" key="7">
    <source>
        <dbReference type="Proteomes" id="UP000242515"/>
    </source>
</evidence>
<dbReference type="InterPro" id="IPR050166">
    <property type="entry name" value="ABC_transporter_ATP-bind"/>
</dbReference>
<dbReference type="OrthoDB" id="9802264at2"/>
<dbReference type="Gene3D" id="3.40.50.300">
    <property type="entry name" value="P-loop containing nucleotide triphosphate hydrolases"/>
    <property type="match status" value="1"/>
</dbReference>
<evidence type="ECO:0000256" key="4">
    <source>
        <dbReference type="ARBA" id="ARBA00022840"/>
    </source>
</evidence>
<name>A0A1H9KFB0_9GAMM</name>
<organism evidence="6 7">
    <name type="scientific">Rosenbergiella nectarea</name>
    <dbReference type="NCBI Taxonomy" id="988801"/>
    <lineage>
        <taxon>Bacteria</taxon>
        <taxon>Pseudomonadati</taxon>
        <taxon>Pseudomonadota</taxon>
        <taxon>Gammaproteobacteria</taxon>
        <taxon>Enterobacterales</taxon>
        <taxon>Erwiniaceae</taxon>
        <taxon>Rosenbergiella</taxon>
    </lineage>
</organism>
<dbReference type="InterPro" id="IPR003593">
    <property type="entry name" value="AAA+_ATPase"/>
</dbReference>
<keyword evidence="3" id="KW-0547">Nucleotide-binding</keyword>
<dbReference type="Pfam" id="PF00005">
    <property type="entry name" value="ABC_tran"/>
    <property type="match status" value="1"/>
</dbReference>
<sequence length="236" mass="25819">MLGFDGVSFSWSAQRLLHNFSLTFAVGKTTALLGASGIGKSSLLQLLAGLRPIEQGRILVDRSQIAWMGQQDQLYPWLSVVDNVLLPSTLTGQPPDRRRAEYLLEKVGLAHRLSAKPHQLSGGMRQRVALARTLYTDRPVILMDEPFAMLDAITKLRLQTLTGELLKGKTVIMVTHDPAEACRLAEEILLLHRSPLEVTALAAPLGEPPRPADDLGLLTAQAALLARLEAYEISSE</sequence>
<dbReference type="PANTHER" id="PTHR42788">
    <property type="entry name" value="TAURINE IMPORT ATP-BINDING PROTEIN-RELATED"/>
    <property type="match status" value="1"/>
</dbReference>
<dbReference type="GO" id="GO:0016887">
    <property type="term" value="F:ATP hydrolysis activity"/>
    <property type="evidence" value="ECO:0007669"/>
    <property type="project" value="InterPro"/>
</dbReference>
<dbReference type="SMART" id="SM00382">
    <property type="entry name" value="AAA"/>
    <property type="match status" value="1"/>
</dbReference>
<feature type="domain" description="ABC transporter" evidence="5">
    <location>
        <begin position="2"/>
        <end position="218"/>
    </location>
</feature>
<dbReference type="PROSITE" id="PS50893">
    <property type="entry name" value="ABC_TRANSPORTER_2"/>
    <property type="match status" value="1"/>
</dbReference>
<evidence type="ECO:0000256" key="2">
    <source>
        <dbReference type="ARBA" id="ARBA00022448"/>
    </source>
</evidence>
<evidence type="ECO:0000256" key="1">
    <source>
        <dbReference type="ARBA" id="ARBA00006526"/>
    </source>
</evidence>
<reference evidence="7" key="1">
    <citation type="submission" date="2016-10" db="EMBL/GenBank/DDBJ databases">
        <authorList>
            <person name="Varghese N."/>
            <person name="Submissions S."/>
        </authorList>
    </citation>
    <scope>NUCLEOTIDE SEQUENCE [LARGE SCALE GENOMIC DNA]</scope>
    <source>
        <strain evidence="7">8N4</strain>
    </source>
</reference>
<dbReference type="InterPro" id="IPR027417">
    <property type="entry name" value="P-loop_NTPase"/>
</dbReference>
<evidence type="ECO:0000313" key="6">
    <source>
        <dbReference type="EMBL" id="SEQ97758.1"/>
    </source>
</evidence>
<evidence type="ECO:0000259" key="5">
    <source>
        <dbReference type="PROSITE" id="PS50893"/>
    </source>
</evidence>
<dbReference type="EMBL" id="FOGC01000009">
    <property type="protein sequence ID" value="SEQ97758.1"/>
    <property type="molecule type" value="Genomic_DNA"/>
</dbReference>
<gene>
    <name evidence="6" type="ORF">SAMN05216522_109105</name>
</gene>
<accession>A0A1H9KFB0</accession>
<evidence type="ECO:0000256" key="3">
    <source>
        <dbReference type="ARBA" id="ARBA00022741"/>
    </source>
</evidence>
<dbReference type="STRING" id="988801.SAMN05216522_109105"/>
<keyword evidence="7" id="KW-1185">Reference proteome</keyword>
<dbReference type="PANTHER" id="PTHR42788:SF19">
    <property type="entry name" value="ALIPHATIC SULFONATES IMPORT ATP-BINDING PROTEIN SSUB 2"/>
    <property type="match status" value="1"/>
</dbReference>
<dbReference type="GO" id="GO:0005524">
    <property type="term" value="F:ATP binding"/>
    <property type="evidence" value="ECO:0007669"/>
    <property type="project" value="UniProtKB-KW"/>
</dbReference>
<keyword evidence="4 6" id="KW-0067">ATP-binding</keyword>
<dbReference type="PROSITE" id="PS00211">
    <property type="entry name" value="ABC_TRANSPORTER_1"/>
    <property type="match status" value="1"/>
</dbReference>
<dbReference type="RefSeq" id="WP_092676997.1">
    <property type="nucleotide sequence ID" value="NZ_FOGC01000009.1"/>
</dbReference>
<keyword evidence="2" id="KW-0813">Transport</keyword>
<dbReference type="AlphaFoldDB" id="A0A1H9KFB0"/>
<comment type="similarity">
    <text evidence="1">Belongs to the ABC transporter superfamily. Drug exporter-2 (TC 3.A.1.117) family.</text>
</comment>
<proteinExistence type="inferred from homology"/>
<dbReference type="InterPro" id="IPR017871">
    <property type="entry name" value="ABC_transporter-like_CS"/>
</dbReference>